<evidence type="ECO:0000256" key="1">
    <source>
        <dbReference type="ARBA" id="ARBA00004651"/>
    </source>
</evidence>
<evidence type="ECO:0000256" key="2">
    <source>
        <dbReference type="ARBA" id="ARBA00022475"/>
    </source>
</evidence>
<comment type="similarity">
    <text evidence="7">Belongs to the glycosyltransferase 87 family.</text>
</comment>
<evidence type="ECO:0000256" key="5">
    <source>
        <dbReference type="ARBA" id="ARBA00022989"/>
    </source>
</evidence>
<dbReference type="EMBL" id="CP060394">
    <property type="protein sequence ID" value="QNI33646.1"/>
    <property type="molecule type" value="Genomic_DNA"/>
</dbReference>
<evidence type="ECO:0000256" key="4">
    <source>
        <dbReference type="ARBA" id="ARBA00022692"/>
    </source>
</evidence>
<feature type="transmembrane region" description="Helical" evidence="8">
    <location>
        <begin position="370"/>
        <end position="391"/>
    </location>
</feature>
<feature type="transmembrane region" description="Helical" evidence="8">
    <location>
        <begin position="247"/>
        <end position="264"/>
    </location>
</feature>
<gene>
    <name evidence="9" type="ORF">H7849_06870</name>
</gene>
<sequence>MQSEPAPFVLSHLLRVSIALWLGGAFGVFSFAGAKGLGAPIWLAIFVAVGVVATVAWACWKCPVISLDKNAASSALTILFLLAAIASLVHLVRLCVFIVNPAAVGYALGPHRGVGLPPSHLCMTAYFVAAQSTATVPNIYDEYKLYSLPTQNPDAPRKARTIGQFDIDAYEYPPPFLLLPRTLALVAPQFLSFRMLWFALYGSLVLIGLLAVTRIFDPVVGTRVLLLSPLVLGAEVTIGTLQVENLQAAVIALAMLAMVFFMRGRYAAGGALLAFATVSKLFPAMLIVYLVVRREWRAVAWTVGACAALVGISLLDTGSAPYHAFIHQLPKLLSGEAFPVFRRPGAIATNLSVPGLFFKLKLFGLPNGSFALMKIVGSIYTLIVLAATVVIGMRKLSRNEQPLIWLTILILASLRSPFLPSYGLFPVLWLLILLTATVVPAARALGLMLVAWAALNKAVPVFTADPRIIAAMAFVSQAIIVVLLVVVWRRSKESPVGMQAESSFP</sequence>
<keyword evidence="2" id="KW-1003">Cell membrane</keyword>
<evidence type="ECO:0000313" key="10">
    <source>
        <dbReference type="Proteomes" id="UP000515312"/>
    </source>
</evidence>
<evidence type="ECO:0000256" key="7">
    <source>
        <dbReference type="ARBA" id="ARBA00024033"/>
    </source>
</evidence>
<dbReference type="Proteomes" id="UP000515312">
    <property type="component" value="Chromosome"/>
</dbReference>
<feature type="transmembrane region" description="Helical" evidence="8">
    <location>
        <begin position="298"/>
        <end position="319"/>
    </location>
</feature>
<keyword evidence="5 8" id="KW-1133">Transmembrane helix</keyword>
<reference evidence="9 10" key="1">
    <citation type="submission" date="2020-08" db="EMBL/GenBank/DDBJ databases">
        <title>Edaphobacter telluris sp. nov. and Acidobacterium dinghuensis sp. nov., two acidobacteria isolated from forest soil.</title>
        <authorList>
            <person name="Fu J."/>
            <person name="Qiu L."/>
        </authorList>
    </citation>
    <scope>NUCLEOTIDE SEQUENCE [LARGE SCALE GENOMIC DNA]</scope>
    <source>
        <strain evidence="9">4Y35</strain>
    </source>
</reference>
<feature type="transmembrane region" description="Helical" evidence="8">
    <location>
        <begin position="467"/>
        <end position="488"/>
    </location>
</feature>
<evidence type="ECO:0000256" key="6">
    <source>
        <dbReference type="ARBA" id="ARBA00023136"/>
    </source>
</evidence>
<feature type="transmembrane region" description="Helical" evidence="8">
    <location>
        <begin position="224"/>
        <end position="241"/>
    </location>
</feature>
<keyword evidence="6 8" id="KW-0472">Membrane</keyword>
<keyword evidence="3" id="KW-0808">Transferase</keyword>
<dbReference type="KEGG" id="adin:H7849_06870"/>
<accession>A0A7G8BM76</accession>
<evidence type="ECO:0000256" key="8">
    <source>
        <dbReference type="SAM" id="Phobius"/>
    </source>
</evidence>
<dbReference type="RefSeq" id="WP_186745201.1">
    <property type="nucleotide sequence ID" value="NZ_CP060394.1"/>
</dbReference>
<proteinExistence type="inferred from homology"/>
<feature type="transmembrane region" description="Helical" evidence="8">
    <location>
        <begin position="12"/>
        <end position="33"/>
    </location>
</feature>
<feature type="transmembrane region" description="Helical" evidence="8">
    <location>
        <begin position="195"/>
        <end position="212"/>
    </location>
</feature>
<dbReference type="GO" id="GO:0016758">
    <property type="term" value="F:hexosyltransferase activity"/>
    <property type="evidence" value="ECO:0007669"/>
    <property type="project" value="InterPro"/>
</dbReference>
<feature type="transmembrane region" description="Helical" evidence="8">
    <location>
        <begin position="72"/>
        <end position="99"/>
    </location>
</feature>
<keyword evidence="10" id="KW-1185">Reference proteome</keyword>
<dbReference type="Pfam" id="PF09594">
    <property type="entry name" value="GT87"/>
    <property type="match status" value="1"/>
</dbReference>
<dbReference type="GO" id="GO:0005886">
    <property type="term" value="C:plasma membrane"/>
    <property type="evidence" value="ECO:0007669"/>
    <property type="project" value="UniProtKB-SubCell"/>
</dbReference>
<organism evidence="9 10">
    <name type="scientific">Alloacidobacterium dinghuense</name>
    <dbReference type="NCBI Taxonomy" id="2763107"/>
    <lineage>
        <taxon>Bacteria</taxon>
        <taxon>Pseudomonadati</taxon>
        <taxon>Acidobacteriota</taxon>
        <taxon>Terriglobia</taxon>
        <taxon>Terriglobales</taxon>
        <taxon>Acidobacteriaceae</taxon>
        <taxon>Alloacidobacterium</taxon>
    </lineage>
</organism>
<keyword evidence="4 8" id="KW-0812">Transmembrane</keyword>
<feature type="transmembrane region" description="Helical" evidence="8">
    <location>
        <begin position="271"/>
        <end position="292"/>
    </location>
</feature>
<evidence type="ECO:0000313" key="9">
    <source>
        <dbReference type="EMBL" id="QNI33646.1"/>
    </source>
</evidence>
<feature type="transmembrane region" description="Helical" evidence="8">
    <location>
        <begin position="39"/>
        <end position="60"/>
    </location>
</feature>
<dbReference type="AlphaFoldDB" id="A0A7G8BM76"/>
<name>A0A7G8BM76_9BACT</name>
<feature type="transmembrane region" description="Helical" evidence="8">
    <location>
        <begin position="428"/>
        <end position="455"/>
    </location>
</feature>
<feature type="transmembrane region" description="Helical" evidence="8">
    <location>
        <begin position="403"/>
        <end position="422"/>
    </location>
</feature>
<protein>
    <submittedName>
        <fullName evidence="9">DUF2029 domain-containing protein</fullName>
    </submittedName>
</protein>
<dbReference type="InterPro" id="IPR018584">
    <property type="entry name" value="GT87"/>
</dbReference>
<evidence type="ECO:0000256" key="3">
    <source>
        <dbReference type="ARBA" id="ARBA00022679"/>
    </source>
</evidence>
<comment type="subcellular location">
    <subcellularLocation>
        <location evidence="1">Cell membrane</location>
        <topology evidence="1">Multi-pass membrane protein</topology>
    </subcellularLocation>
</comment>